<evidence type="ECO:0000259" key="1">
    <source>
        <dbReference type="Pfam" id="PF01814"/>
    </source>
</evidence>
<dbReference type="PANTHER" id="PTHR38048">
    <property type="entry name" value="EXPRESSED PROTEIN"/>
    <property type="match status" value="1"/>
</dbReference>
<proteinExistence type="predicted"/>
<organism evidence="2 3">
    <name type="scientific">Diplodia seriata</name>
    <dbReference type="NCBI Taxonomy" id="420778"/>
    <lineage>
        <taxon>Eukaryota</taxon>
        <taxon>Fungi</taxon>
        <taxon>Dikarya</taxon>
        <taxon>Ascomycota</taxon>
        <taxon>Pezizomycotina</taxon>
        <taxon>Dothideomycetes</taxon>
        <taxon>Dothideomycetes incertae sedis</taxon>
        <taxon>Botryosphaeriales</taxon>
        <taxon>Botryosphaeriaceae</taxon>
        <taxon>Diplodia</taxon>
    </lineage>
</organism>
<evidence type="ECO:0000313" key="3">
    <source>
        <dbReference type="Proteomes" id="UP000190776"/>
    </source>
</evidence>
<gene>
    <name evidence="2" type="ORF">BK809_0000223</name>
</gene>
<dbReference type="Pfam" id="PF01814">
    <property type="entry name" value="Hemerythrin"/>
    <property type="match status" value="1"/>
</dbReference>
<evidence type="ECO:0000313" key="2">
    <source>
        <dbReference type="EMBL" id="OMP84441.1"/>
    </source>
</evidence>
<dbReference type="Gene3D" id="1.20.120.520">
    <property type="entry name" value="nmb1532 protein domain like"/>
    <property type="match status" value="1"/>
</dbReference>
<sequence length="166" mass="19685">MDLPQLSADEYQQYNRCAVRMNFFHNMFRHAWTTMYEACEANKLPAGMSLGQFFRFGLDFCDGLKGHHGAEERSIFPYLAKKMPAFRKELELLTQHKQIHAGLENLTEYLEQCKEGQQEFRMQEMKEIMSGFGTVLWEHLNDEVKQLGAENMRKYWTLEEMRDIPM</sequence>
<name>A0A1S8BAZ0_9PEZI</name>
<dbReference type="AlphaFoldDB" id="A0A1S8BAZ0"/>
<accession>A0A1S8BAZ0</accession>
<dbReference type="OrthoDB" id="10044044at2759"/>
<dbReference type="InterPro" id="IPR053206">
    <property type="entry name" value="Dimeric_xanthone_biosynth"/>
</dbReference>
<comment type="caution">
    <text evidence="2">The sequence shown here is derived from an EMBL/GenBank/DDBJ whole genome shotgun (WGS) entry which is preliminary data.</text>
</comment>
<dbReference type="PANTHER" id="PTHR38048:SF1">
    <property type="entry name" value="HEMERYTHRIN-LIKE DOMAIN-CONTAINING PROTEIN"/>
    <property type="match status" value="1"/>
</dbReference>
<dbReference type="InterPro" id="IPR012312">
    <property type="entry name" value="Hemerythrin-like"/>
</dbReference>
<dbReference type="Proteomes" id="UP000190776">
    <property type="component" value="Unassembled WGS sequence"/>
</dbReference>
<dbReference type="STRING" id="420778.A0A1S8BAZ0"/>
<dbReference type="EMBL" id="MSZU01000093">
    <property type="protein sequence ID" value="OMP84441.1"/>
    <property type="molecule type" value="Genomic_DNA"/>
</dbReference>
<reference evidence="2 3" key="1">
    <citation type="submission" date="2017-01" db="EMBL/GenBank/DDBJ databases">
        <title>Draft genome sequence of Diplodia seriata F98.1, a fungal species involved in grapevine trunk diseases.</title>
        <authorList>
            <person name="Robert-Siegwald G."/>
            <person name="Vallet J."/>
            <person name="Abou-Mansour E."/>
            <person name="Xu J."/>
            <person name="Rey P."/>
            <person name="Bertsch C."/>
            <person name="Rego C."/>
            <person name="Larignon P."/>
            <person name="Fontaine F."/>
            <person name="Lebrun M.-H."/>
        </authorList>
    </citation>
    <scope>NUCLEOTIDE SEQUENCE [LARGE SCALE GENOMIC DNA]</scope>
    <source>
        <strain evidence="2 3">F98.1</strain>
    </source>
</reference>
<dbReference type="CDD" id="cd12108">
    <property type="entry name" value="Hr-like"/>
    <property type="match status" value="1"/>
</dbReference>
<feature type="domain" description="Hemerythrin-like" evidence="1">
    <location>
        <begin position="25"/>
        <end position="144"/>
    </location>
</feature>
<protein>
    <recommendedName>
        <fullName evidence="1">Hemerythrin-like domain-containing protein</fullName>
    </recommendedName>
</protein>